<evidence type="ECO:0000313" key="4">
    <source>
        <dbReference type="EMBL" id="EMC99194.1"/>
    </source>
</evidence>
<evidence type="ECO:0000313" key="5">
    <source>
        <dbReference type="Proteomes" id="UP000011761"/>
    </source>
</evidence>
<dbReference type="HOGENOM" id="CLU_860482_0_0_1"/>
<dbReference type="Pfam" id="PF26176">
    <property type="entry name" value="zf_C2H2_17_2"/>
    <property type="match status" value="1"/>
</dbReference>
<reference evidence="4 5" key="1">
    <citation type="journal article" date="2012" name="PLoS Pathog.">
        <title>Diverse lifestyles and strategies of plant pathogenesis encoded in the genomes of eighteen Dothideomycetes fungi.</title>
        <authorList>
            <person name="Ohm R.A."/>
            <person name="Feau N."/>
            <person name="Henrissat B."/>
            <person name="Schoch C.L."/>
            <person name="Horwitz B.A."/>
            <person name="Barry K.W."/>
            <person name="Condon B.J."/>
            <person name="Copeland A.C."/>
            <person name="Dhillon B."/>
            <person name="Glaser F."/>
            <person name="Hesse C.N."/>
            <person name="Kosti I."/>
            <person name="LaButti K."/>
            <person name="Lindquist E.A."/>
            <person name="Lucas S."/>
            <person name="Salamov A.A."/>
            <person name="Bradshaw R.E."/>
            <person name="Ciuffetti L."/>
            <person name="Hamelin R.C."/>
            <person name="Kema G.H.J."/>
            <person name="Lawrence C."/>
            <person name="Scott J.A."/>
            <person name="Spatafora J.W."/>
            <person name="Turgeon B.G."/>
            <person name="de Wit P.J.G.M."/>
            <person name="Zhong S."/>
            <person name="Goodwin S.B."/>
            <person name="Grigoriev I.V."/>
        </authorList>
    </citation>
    <scope>NUCLEOTIDE SEQUENCE [LARGE SCALE GENOMIC DNA]</scope>
    <source>
        <strain evidence="4 5">UAMH 10762</strain>
    </source>
</reference>
<dbReference type="InterPro" id="IPR059095">
    <property type="entry name" value="Znf_C2H2_17_2nd"/>
</dbReference>
<dbReference type="OrthoDB" id="5062908at2759"/>
<proteinExistence type="predicted"/>
<feature type="compositionally biased region" description="Polar residues" evidence="1">
    <location>
        <begin position="227"/>
        <end position="245"/>
    </location>
</feature>
<feature type="compositionally biased region" description="Polar residues" evidence="1">
    <location>
        <begin position="189"/>
        <end position="201"/>
    </location>
</feature>
<feature type="region of interest" description="Disordered" evidence="1">
    <location>
        <begin position="183"/>
        <end position="258"/>
    </location>
</feature>
<organism evidence="4 5">
    <name type="scientific">Baudoinia panamericana (strain UAMH 10762)</name>
    <name type="common">Angels' share fungus</name>
    <name type="synonym">Baudoinia compniacensis (strain UAMH 10762)</name>
    <dbReference type="NCBI Taxonomy" id="717646"/>
    <lineage>
        <taxon>Eukaryota</taxon>
        <taxon>Fungi</taxon>
        <taxon>Dikarya</taxon>
        <taxon>Ascomycota</taxon>
        <taxon>Pezizomycotina</taxon>
        <taxon>Dothideomycetes</taxon>
        <taxon>Dothideomycetidae</taxon>
        <taxon>Mycosphaerellales</taxon>
        <taxon>Teratosphaeriaceae</taxon>
        <taxon>Baudoinia</taxon>
    </lineage>
</organism>
<gene>
    <name evidence="4" type="ORF">BAUCODRAFT_394514</name>
</gene>
<dbReference type="eggNOG" id="ENOG502SNG2">
    <property type="taxonomic scope" value="Eukaryota"/>
</dbReference>
<dbReference type="InterPro" id="IPR059009">
    <property type="entry name" value="Znf_C2H2_17_1st"/>
</dbReference>
<accession>M2NIH8</accession>
<evidence type="ECO:0000259" key="3">
    <source>
        <dbReference type="Pfam" id="PF26177"/>
    </source>
</evidence>
<evidence type="ECO:0008006" key="6">
    <source>
        <dbReference type="Google" id="ProtNLM"/>
    </source>
</evidence>
<dbReference type="Gene3D" id="3.30.160.60">
    <property type="entry name" value="Classic Zinc Finger"/>
    <property type="match status" value="1"/>
</dbReference>
<dbReference type="Pfam" id="PF26177">
    <property type="entry name" value="zf_C2H2_17_1st"/>
    <property type="match status" value="1"/>
</dbReference>
<dbReference type="Proteomes" id="UP000011761">
    <property type="component" value="Unassembled WGS sequence"/>
</dbReference>
<dbReference type="RefSeq" id="XP_007674162.1">
    <property type="nucleotide sequence ID" value="XM_007675972.1"/>
</dbReference>
<keyword evidence="5" id="KW-1185">Reference proteome</keyword>
<feature type="compositionally biased region" description="Polar residues" evidence="1">
    <location>
        <begin position="10"/>
        <end position="20"/>
    </location>
</feature>
<dbReference type="KEGG" id="bcom:BAUCODRAFT_394514"/>
<name>M2NIH8_BAUPA</name>
<sequence length="323" mass="36224">MCQDRRVPSPVSQTYSNGHGNTPVIVPKAPSATLDLVEAKPDQDSLLTSEAPSARGTPQAGESDEGRHRTHHFYTAVAQVDGLYHCPYEEEETCQHKPTKLKCNYDKFIDSHVKPFRCKVESCATQPFSSTACLLRHEREAHGMHGHGDRPHLCFYHGCERRIPGNGFPRRYNLFDHMKRVHDHKDDPSTSLDSPTMTTHPGIQRRTAGRKRKASDAGAGEPAPQRQKPSPSPANGTMSNITPLQSMPLPHGQKEASPFARGSYSLRKTPEEVEHLQAQWANQRDLLVRQMDSVQSPNDEANLHRLSRNIAELRRLSEEARRG</sequence>
<feature type="domain" description="C2H2-domain containing protein first zinc finger" evidence="3">
    <location>
        <begin position="114"/>
        <end position="143"/>
    </location>
</feature>
<protein>
    <recommendedName>
        <fullName evidence="6">C2H2-type domain-containing protein</fullName>
    </recommendedName>
</protein>
<evidence type="ECO:0000259" key="2">
    <source>
        <dbReference type="Pfam" id="PF26176"/>
    </source>
</evidence>
<dbReference type="AlphaFoldDB" id="M2NIH8"/>
<dbReference type="EMBL" id="KB445552">
    <property type="protein sequence ID" value="EMC99194.1"/>
    <property type="molecule type" value="Genomic_DNA"/>
</dbReference>
<feature type="region of interest" description="Disordered" evidence="1">
    <location>
        <begin position="1"/>
        <end position="69"/>
    </location>
</feature>
<evidence type="ECO:0000256" key="1">
    <source>
        <dbReference type="SAM" id="MobiDB-lite"/>
    </source>
</evidence>
<dbReference type="OMA" id="NANDMRT"/>
<feature type="domain" description="C2H2-domain containing protein second zinc finger" evidence="2">
    <location>
        <begin position="151"/>
        <end position="182"/>
    </location>
</feature>
<dbReference type="GeneID" id="19113792"/>